<keyword evidence="1" id="KW-0805">Transcription regulation</keyword>
<dbReference type="Pfam" id="PF07883">
    <property type="entry name" value="Cupin_2"/>
    <property type="match status" value="1"/>
</dbReference>
<dbReference type="Proteomes" id="UP000189739">
    <property type="component" value="Unassembled WGS sequence"/>
</dbReference>
<proteinExistence type="predicted"/>
<name>A0A1S9PJQ4_9SPHI</name>
<keyword evidence="2" id="KW-0238">DNA-binding</keyword>
<evidence type="ECO:0000256" key="3">
    <source>
        <dbReference type="ARBA" id="ARBA00023163"/>
    </source>
</evidence>
<dbReference type="OrthoDB" id="9787988at2"/>
<evidence type="ECO:0000313" key="6">
    <source>
        <dbReference type="Proteomes" id="UP000189739"/>
    </source>
</evidence>
<reference evidence="5 6" key="1">
    <citation type="submission" date="2016-07" db="EMBL/GenBank/DDBJ databases">
        <title>Genomic analysis of zinc-resistant bacterium Mucilaginibacter pedocola TBZ30.</title>
        <authorList>
            <person name="Huang J."/>
            <person name="Tang J."/>
        </authorList>
    </citation>
    <scope>NUCLEOTIDE SEQUENCE [LARGE SCALE GENOMIC DNA]</scope>
    <source>
        <strain evidence="5 6">TBZ30</strain>
    </source>
</reference>
<dbReference type="AlphaFoldDB" id="A0A1S9PJQ4"/>
<evidence type="ECO:0000313" key="5">
    <source>
        <dbReference type="EMBL" id="OOQ61191.1"/>
    </source>
</evidence>
<evidence type="ECO:0000256" key="2">
    <source>
        <dbReference type="ARBA" id="ARBA00023125"/>
    </source>
</evidence>
<gene>
    <name evidence="5" type="ORF">BC343_22390</name>
</gene>
<dbReference type="SUPFAM" id="SSF46689">
    <property type="entry name" value="Homeodomain-like"/>
    <property type="match status" value="2"/>
</dbReference>
<dbReference type="PANTHER" id="PTHR43280:SF2">
    <property type="entry name" value="HTH-TYPE TRANSCRIPTIONAL REGULATOR EXSA"/>
    <property type="match status" value="1"/>
</dbReference>
<dbReference type="PROSITE" id="PS00041">
    <property type="entry name" value="HTH_ARAC_FAMILY_1"/>
    <property type="match status" value="1"/>
</dbReference>
<comment type="caution">
    <text evidence="5">The sequence shown here is derived from an EMBL/GenBank/DDBJ whole genome shotgun (WGS) entry which is preliminary data.</text>
</comment>
<dbReference type="InterPro" id="IPR014710">
    <property type="entry name" value="RmlC-like_jellyroll"/>
</dbReference>
<dbReference type="PROSITE" id="PS01124">
    <property type="entry name" value="HTH_ARAC_FAMILY_2"/>
    <property type="match status" value="1"/>
</dbReference>
<feature type="domain" description="HTH araC/xylS-type" evidence="4">
    <location>
        <begin position="185"/>
        <end position="283"/>
    </location>
</feature>
<dbReference type="Gene3D" id="2.60.120.10">
    <property type="entry name" value="Jelly Rolls"/>
    <property type="match status" value="1"/>
</dbReference>
<dbReference type="SUPFAM" id="SSF51182">
    <property type="entry name" value="RmlC-like cupins"/>
    <property type="match status" value="1"/>
</dbReference>
<dbReference type="InterPro" id="IPR009057">
    <property type="entry name" value="Homeodomain-like_sf"/>
</dbReference>
<dbReference type="GO" id="GO:0043565">
    <property type="term" value="F:sequence-specific DNA binding"/>
    <property type="evidence" value="ECO:0007669"/>
    <property type="project" value="InterPro"/>
</dbReference>
<dbReference type="Pfam" id="PF12833">
    <property type="entry name" value="HTH_18"/>
    <property type="match status" value="1"/>
</dbReference>
<dbReference type="GO" id="GO:0003700">
    <property type="term" value="F:DNA-binding transcription factor activity"/>
    <property type="evidence" value="ECO:0007669"/>
    <property type="project" value="InterPro"/>
</dbReference>
<sequence length="292" mass="32948">MLKPTLEPLPHQNEHPLLVRTFELDEFHSPYHFHPEYELTAITKGEGNRFVGNNMSAYAAGDLVLLGPNVPHCWKNTTQGEVVNAASIVVQFDKTLLGDGFFERHRARHVAQLMEASVHGIHFSGAGTQQVIGRMHDMASAGTPYKKLIILLEVFDMLAEIPQQKLLNEEAIVYTAAPHHHHRLNAVQDFIIGNFRNKITLPEIAGVAKMSANAFCKYYKQQTGKTFTEAIVAYRLNYAMQQLLNTHKTVTDICFECGFTDLAFFYKVFKTSTGSSPAEYRKEYMRRLSSVG</sequence>
<dbReference type="EMBL" id="MBTF01000003">
    <property type="protein sequence ID" value="OOQ61191.1"/>
    <property type="molecule type" value="Genomic_DNA"/>
</dbReference>
<organism evidence="5 6">
    <name type="scientific">Mucilaginibacter pedocola</name>
    <dbReference type="NCBI Taxonomy" id="1792845"/>
    <lineage>
        <taxon>Bacteria</taxon>
        <taxon>Pseudomonadati</taxon>
        <taxon>Bacteroidota</taxon>
        <taxon>Sphingobacteriia</taxon>
        <taxon>Sphingobacteriales</taxon>
        <taxon>Sphingobacteriaceae</taxon>
        <taxon>Mucilaginibacter</taxon>
    </lineage>
</organism>
<keyword evidence="6" id="KW-1185">Reference proteome</keyword>
<dbReference type="CDD" id="cd06976">
    <property type="entry name" value="cupin_MtlR-like_N"/>
    <property type="match status" value="1"/>
</dbReference>
<evidence type="ECO:0000259" key="4">
    <source>
        <dbReference type="PROSITE" id="PS01124"/>
    </source>
</evidence>
<dbReference type="PRINTS" id="PR00032">
    <property type="entry name" value="HTHARAC"/>
</dbReference>
<evidence type="ECO:0000256" key="1">
    <source>
        <dbReference type="ARBA" id="ARBA00023015"/>
    </source>
</evidence>
<dbReference type="InterPro" id="IPR011051">
    <property type="entry name" value="RmlC_Cupin_sf"/>
</dbReference>
<keyword evidence="3" id="KW-0804">Transcription</keyword>
<dbReference type="SMART" id="SM00342">
    <property type="entry name" value="HTH_ARAC"/>
    <property type="match status" value="1"/>
</dbReference>
<dbReference type="InterPro" id="IPR013096">
    <property type="entry name" value="Cupin_2"/>
</dbReference>
<dbReference type="Gene3D" id="1.10.10.60">
    <property type="entry name" value="Homeodomain-like"/>
    <property type="match status" value="2"/>
</dbReference>
<protein>
    <recommendedName>
        <fullName evidence="4">HTH araC/xylS-type domain-containing protein</fullName>
    </recommendedName>
</protein>
<dbReference type="STRING" id="1792845.BC343_22390"/>
<dbReference type="PANTHER" id="PTHR43280">
    <property type="entry name" value="ARAC-FAMILY TRANSCRIPTIONAL REGULATOR"/>
    <property type="match status" value="1"/>
</dbReference>
<dbReference type="RefSeq" id="WP_078347018.1">
    <property type="nucleotide sequence ID" value="NZ_MBTF01000003.1"/>
</dbReference>
<dbReference type="InterPro" id="IPR018060">
    <property type="entry name" value="HTH_AraC"/>
</dbReference>
<accession>A0A1S9PJQ4</accession>
<dbReference type="InterPro" id="IPR020449">
    <property type="entry name" value="Tscrpt_reg_AraC-type_HTH"/>
</dbReference>
<dbReference type="InterPro" id="IPR018062">
    <property type="entry name" value="HTH_AraC-typ_CS"/>
</dbReference>